<proteinExistence type="predicted"/>
<name>A0A2P2N2M1_RHIMU</name>
<sequence>MLAKIGDNYIQLISKTVIFN</sequence>
<evidence type="ECO:0000313" key="1">
    <source>
        <dbReference type="EMBL" id="MBX36721.1"/>
    </source>
</evidence>
<dbReference type="EMBL" id="GGEC01056237">
    <property type="protein sequence ID" value="MBX36721.1"/>
    <property type="molecule type" value="Transcribed_RNA"/>
</dbReference>
<protein>
    <submittedName>
        <fullName evidence="1">Uncharacterized protein</fullName>
    </submittedName>
</protein>
<organism evidence="1">
    <name type="scientific">Rhizophora mucronata</name>
    <name type="common">Asiatic mangrove</name>
    <dbReference type="NCBI Taxonomy" id="61149"/>
    <lineage>
        <taxon>Eukaryota</taxon>
        <taxon>Viridiplantae</taxon>
        <taxon>Streptophyta</taxon>
        <taxon>Embryophyta</taxon>
        <taxon>Tracheophyta</taxon>
        <taxon>Spermatophyta</taxon>
        <taxon>Magnoliopsida</taxon>
        <taxon>eudicotyledons</taxon>
        <taxon>Gunneridae</taxon>
        <taxon>Pentapetalae</taxon>
        <taxon>rosids</taxon>
        <taxon>fabids</taxon>
        <taxon>Malpighiales</taxon>
        <taxon>Rhizophoraceae</taxon>
        <taxon>Rhizophora</taxon>
    </lineage>
</organism>
<reference evidence="1" key="1">
    <citation type="submission" date="2018-02" db="EMBL/GenBank/DDBJ databases">
        <title>Rhizophora mucronata_Transcriptome.</title>
        <authorList>
            <person name="Meera S.P."/>
            <person name="Sreeshan A."/>
            <person name="Augustine A."/>
        </authorList>
    </citation>
    <scope>NUCLEOTIDE SEQUENCE</scope>
    <source>
        <tissue evidence="1">Leaf</tissue>
    </source>
</reference>
<dbReference type="AlphaFoldDB" id="A0A2P2N2M1"/>
<accession>A0A2P2N2M1</accession>